<accession>A0A152A7W0</accession>
<dbReference type="GO" id="GO:0000712">
    <property type="term" value="P:resolution of meiotic recombination intermediates"/>
    <property type="evidence" value="ECO:0007669"/>
    <property type="project" value="TreeGrafter"/>
</dbReference>
<feature type="compositionally biased region" description="Low complexity" evidence="13">
    <location>
        <begin position="170"/>
        <end position="180"/>
    </location>
</feature>
<evidence type="ECO:0000256" key="13">
    <source>
        <dbReference type="SAM" id="MobiDB-lite"/>
    </source>
</evidence>
<keyword evidence="7" id="KW-0378">Hydrolase</keyword>
<protein>
    <submittedName>
        <fullName evidence="14">Uncharacterized protein</fullName>
    </submittedName>
</protein>
<name>A0A152A7W0_TIELA</name>
<dbReference type="GO" id="GO:0048476">
    <property type="term" value="C:Holliday junction resolvase complex"/>
    <property type="evidence" value="ECO:0007669"/>
    <property type="project" value="InterPro"/>
</dbReference>
<dbReference type="Proteomes" id="UP000076078">
    <property type="component" value="Unassembled WGS sequence"/>
</dbReference>
<proteinExistence type="predicted"/>
<evidence type="ECO:0000256" key="9">
    <source>
        <dbReference type="ARBA" id="ARBA00023172"/>
    </source>
</evidence>
<dbReference type="OMA" id="CPHVSAD"/>
<dbReference type="Pfam" id="PF21292">
    <property type="entry name" value="EME1-MUS81_C"/>
    <property type="match status" value="1"/>
</dbReference>
<organism evidence="14 15">
    <name type="scientific">Tieghemostelium lacteum</name>
    <name type="common">Slime mold</name>
    <name type="synonym">Dictyostelium lacteum</name>
    <dbReference type="NCBI Taxonomy" id="361077"/>
    <lineage>
        <taxon>Eukaryota</taxon>
        <taxon>Amoebozoa</taxon>
        <taxon>Evosea</taxon>
        <taxon>Eumycetozoa</taxon>
        <taxon>Dictyostelia</taxon>
        <taxon>Dictyosteliales</taxon>
        <taxon>Raperosteliaceae</taxon>
        <taxon>Tieghemostelium</taxon>
    </lineage>
</organism>
<feature type="region of interest" description="Disordered" evidence="13">
    <location>
        <begin position="96"/>
        <end position="115"/>
    </location>
</feature>
<comment type="cofactor">
    <cofactor evidence="1">
        <name>Mg(2+)</name>
        <dbReference type="ChEBI" id="CHEBI:18420"/>
    </cofactor>
</comment>
<dbReference type="GO" id="GO:0031573">
    <property type="term" value="P:mitotic intra-S DNA damage checkpoint signaling"/>
    <property type="evidence" value="ECO:0007669"/>
    <property type="project" value="TreeGrafter"/>
</dbReference>
<gene>
    <name evidence="14" type="ORF">DLAC_01115</name>
</gene>
<dbReference type="GO" id="GO:0031297">
    <property type="term" value="P:replication fork processing"/>
    <property type="evidence" value="ECO:0007669"/>
    <property type="project" value="TreeGrafter"/>
</dbReference>
<dbReference type="OrthoDB" id="21301at2759"/>
<dbReference type="AlphaFoldDB" id="A0A152A7W0"/>
<dbReference type="GO" id="GO:0005634">
    <property type="term" value="C:nucleus"/>
    <property type="evidence" value="ECO:0007669"/>
    <property type="project" value="UniProtKB-SubCell"/>
</dbReference>
<keyword evidence="4" id="KW-0479">Metal-binding</keyword>
<keyword evidence="11" id="KW-0539">Nucleus</keyword>
<feature type="region of interest" description="Disordered" evidence="13">
    <location>
        <begin position="1"/>
        <end position="84"/>
    </location>
</feature>
<evidence type="ECO:0000256" key="10">
    <source>
        <dbReference type="ARBA" id="ARBA00023204"/>
    </source>
</evidence>
<evidence type="ECO:0000256" key="4">
    <source>
        <dbReference type="ARBA" id="ARBA00022723"/>
    </source>
</evidence>
<evidence type="ECO:0000256" key="12">
    <source>
        <dbReference type="ARBA" id="ARBA00023254"/>
    </source>
</evidence>
<evidence type="ECO:0000256" key="6">
    <source>
        <dbReference type="ARBA" id="ARBA00022763"/>
    </source>
</evidence>
<dbReference type="EMBL" id="LODT01000004">
    <property type="protein sequence ID" value="KYR02284.1"/>
    <property type="molecule type" value="Genomic_DNA"/>
</dbReference>
<keyword evidence="3" id="KW-0540">Nuclease</keyword>
<dbReference type="InParanoid" id="A0A152A7W0"/>
<dbReference type="Gene3D" id="3.40.50.10130">
    <property type="match status" value="1"/>
</dbReference>
<dbReference type="PANTHER" id="PTHR21077:SF5">
    <property type="entry name" value="CROSSOVER JUNCTION ENDONUCLEASE MMS4"/>
    <property type="match status" value="1"/>
</dbReference>
<feature type="region of interest" description="Disordered" evidence="13">
    <location>
        <begin position="148"/>
        <end position="180"/>
    </location>
</feature>
<comment type="caution">
    <text evidence="14">The sequence shown here is derived from an EMBL/GenBank/DDBJ whole genome shotgun (WGS) entry which is preliminary data.</text>
</comment>
<sequence>MDEKYEIVEIDDDDDVIVPPKERPLSISDPSTLEDNNDDNDDDDIQKQYRKKNKTEHKDYTTLRYKASEEYHQKSSTKPEPPKYVPIIDKKLTKLKPTTTTTTTTSSNKNTYNNYINNNSNNNDIDIHINLENNNFIEVDDDSDSDIKTVFKPSGSSGSSKDVKKRKRVNANTNSSNSTATGKLEVESQFAASDRFKSLTLDLPIYCKITTMSSRVKNSIKFVRQGYSIFDQNSSSIPSTDRFIVVLYPVEDFCEKVLAGEDKLLKEFQSYTKFCAGYRFSIIVEKLDNYMKQRSQQIQSQLNKNRNDISSISDKPVLTKELIDSAIVPIQLELGFTFRFINAEGDTVIYLTKLHETIANLPNQTDDSLFEGFCAESIKSKGGKNLQEVWINQLSQINGMSPQMARHFASTYKSIRYLFEQFHKFDENESDFIRSLAEFKMENNRKLGPALATKIFTVFFSTDPNRTINN</sequence>
<evidence type="ECO:0000256" key="3">
    <source>
        <dbReference type="ARBA" id="ARBA00022722"/>
    </source>
</evidence>
<evidence type="ECO:0000313" key="15">
    <source>
        <dbReference type="Proteomes" id="UP000076078"/>
    </source>
</evidence>
<dbReference type="InterPro" id="IPR042530">
    <property type="entry name" value="EME1/EME2_C"/>
</dbReference>
<evidence type="ECO:0000256" key="1">
    <source>
        <dbReference type="ARBA" id="ARBA00001946"/>
    </source>
</evidence>
<dbReference type="PANTHER" id="PTHR21077">
    <property type="entry name" value="EME1 PROTEIN"/>
    <property type="match status" value="1"/>
</dbReference>
<comment type="subcellular location">
    <subcellularLocation>
        <location evidence="2">Nucleus</location>
    </subcellularLocation>
</comment>
<feature type="compositionally biased region" description="Basic and acidic residues" evidence="13">
    <location>
        <begin position="56"/>
        <end position="73"/>
    </location>
</feature>
<evidence type="ECO:0000256" key="7">
    <source>
        <dbReference type="ARBA" id="ARBA00022801"/>
    </source>
</evidence>
<keyword evidence="10" id="KW-0234">DNA repair</keyword>
<feature type="compositionally biased region" description="Acidic residues" evidence="13">
    <location>
        <begin position="35"/>
        <end position="44"/>
    </location>
</feature>
<evidence type="ECO:0000256" key="2">
    <source>
        <dbReference type="ARBA" id="ARBA00004123"/>
    </source>
</evidence>
<dbReference type="Gene3D" id="1.10.150.670">
    <property type="entry name" value="Crossover junction endonuclease EME1, DNA-binding domain"/>
    <property type="match status" value="1"/>
</dbReference>
<dbReference type="GO" id="GO:0046872">
    <property type="term" value="F:metal ion binding"/>
    <property type="evidence" value="ECO:0007669"/>
    <property type="project" value="UniProtKB-KW"/>
</dbReference>
<dbReference type="InterPro" id="IPR033310">
    <property type="entry name" value="Mms4/EME1/EME2"/>
</dbReference>
<keyword evidence="9" id="KW-0233">DNA recombination</keyword>
<keyword evidence="15" id="KW-1185">Reference proteome</keyword>
<keyword evidence="8" id="KW-0460">Magnesium</keyword>
<keyword evidence="6" id="KW-0227">DNA damage</keyword>
<evidence type="ECO:0000256" key="5">
    <source>
        <dbReference type="ARBA" id="ARBA00022759"/>
    </source>
</evidence>
<evidence type="ECO:0000313" key="14">
    <source>
        <dbReference type="EMBL" id="KYR02284.1"/>
    </source>
</evidence>
<reference evidence="14 15" key="1">
    <citation type="submission" date="2015-12" db="EMBL/GenBank/DDBJ databases">
        <title>Dictyostelia acquired genes for synthesis and detection of signals that induce cell-type specialization by lateral gene transfer from prokaryotes.</title>
        <authorList>
            <person name="Gloeckner G."/>
            <person name="Schaap P."/>
        </authorList>
    </citation>
    <scope>NUCLEOTIDE SEQUENCE [LARGE SCALE GENOMIC DNA]</scope>
    <source>
        <strain evidence="14 15">TK</strain>
    </source>
</reference>
<dbReference type="GO" id="GO:0008821">
    <property type="term" value="F:crossover junction DNA endonuclease activity"/>
    <property type="evidence" value="ECO:0007669"/>
    <property type="project" value="TreeGrafter"/>
</dbReference>
<evidence type="ECO:0000256" key="8">
    <source>
        <dbReference type="ARBA" id="ARBA00022842"/>
    </source>
</evidence>
<keyword evidence="5" id="KW-0255">Endonuclease</keyword>
<dbReference type="GO" id="GO:0006302">
    <property type="term" value="P:double-strand break repair"/>
    <property type="evidence" value="ECO:0007669"/>
    <property type="project" value="TreeGrafter"/>
</dbReference>
<keyword evidence="12" id="KW-0469">Meiosis</keyword>
<evidence type="ECO:0000256" key="11">
    <source>
        <dbReference type="ARBA" id="ARBA00023242"/>
    </source>
</evidence>